<dbReference type="Gene3D" id="2.102.10.10">
    <property type="entry name" value="Rieske [2Fe-2S] iron-sulphur domain"/>
    <property type="match status" value="1"/>
</dbReference>
<dbReference type="PROSITE" id="PS51296">
    <property type="entry name" value="RIESKE"/>
    <property type="match status" value="1"/>
</dbReference>
<evidence type="ECO:0000256" key="9">
    <source>
        <dbReference type="ARBA" id="ARBA00034078"/>
    </source>
</evidence>
<dbReference type="CDD" id="cd03467">
    <property type="entry name" value="Rieske"/>
    <property type="match status" value="1"/>
</dbReference>
<keyword evidence="3" id="KW-0001">2Fe-2S</keyword>
<dbReference type="Pfam" id="PF00355">
    <property type="entry name" value="Rieske"/>
    <property type="match status" value="1"/>
</dbReference>
<keyword evidence="4" id="KW-0479">Metal-binding</keyword>
<gene>
    <name evidence="12" type="ORF">SAMN05192575_106146</name>
</gene>
<comment type="cofactor">
    <cofactor evidence="9">
        <name>[2Fe-2S] cluster</name>
        <dbReference type="ChEBI" id="CHEBI:190135"/>
    </cofactor>
</comment>
<dbReference type="SUPFAM" id="SSF50022">
    <property type="entry name" value="ISP domain"/>
    <property type="match status" value="1"/>
</dbReference>
<proteinExistence type="predicted"/>
<dbReference type="GO" id="GO:0051213">
    <property type="term" value="F:dioxygenase activity"/>
    <property type="evidence" value="ECO:0007669"/>
    <property type="project" value="UniProtKB-KW"/>
</dbReference>
<dbReference type="GO" id="GO:0046872">
    <property type="term" value="F:metal ion binding"/>
    <property type="evidence" value="ECO:0007669"/>
    <property type="project" value="UniProtKB-KW"/>
</dbReference>
<dbReference type="GO" id="GO:0016705">
    <property type="term" value="F:oxidoreductase activity, acting on paired donors, with incorporation or reduction of molecular oxygen"/>
    <property type="evidence" value="ECO:0007669"/>
    <property type="project" value="UniProtKB-ARBA"/>
</dbReference>
<feature type="domain" description="Rieske" evidence="11">
    <location>
        <begin position="76"/>
        <end position="168"/>
    </location>
</feature>
<comment type="function">
    <text evidence="1">Iron-sulfur subunit of the cytochrome bc1 complex, an essential component of the respiratory electron transport chain required for ATP synthesis. The bc1 complex catalyzes the oxidation of menaquinol and the reduction of cytochrome c in the respiratory chain. The bc1 complex operates through a Q-cycle mechanism that couples electron transfer to generation of the proton gradient that drives ATP synthesis.</text>
</comment>
<dbReference type="InterPro" id="IPR005805">
    <property type="entry name" value="Rieske_Fe-S_prot_C"/>
</dbReference>
<feature type="compositionally biased region" description="Low complexity" evidence="10">
    <location>
        <begin position="44"/>
        <end position="70"/>
    </location>
</feature>
<keyword evidence="12" id="KW-0223">Dioxygenase</keyword>
<dbReference type="PANTHER" id="PTHR10134">
    <property type="entry name" value="CYTOCHROME B-C1 COMPLEX SUBUNIT RIESKE, MITOCHONDRIAL"/>
    <property type="match status" value="1"/>
</dbReference>
<dbReference type="AlphaFoldDB" id="A0A1I0ZQZ2"/>
<evidence type="ECO:0000313" key="13">
    <source>
        <dbReference type="Proteomes" id="UP000199113"/>
    </source>
</evidence>
<accession>A0A1I0ZQZ2</accession>
<dbReference type="PRINTS" id="PR00162">
    <property type="entry name" value="RIESKE"/>
</dbReference>
<name>A0A1I0ZQZ2_9ACTN</name>
<sequence length="169" mass="16328">MVSGGSQVLWLGSRSMTAINRRRALSGTAAVAVGVPLLAACGGDSDTTATDPATSTSPEEGSASPSEDGAASGGGEALASAADVPVGGCFVVAASKIVVTQPTEGDFKAFTAVCTHQGCVVESSSDGDIPCPCHGSTFSLEDGSPLSGPASSPLAAVEIAVDGDAISLA</sequence>
<protein>
    <recommendedName>
        <fullName evidence="2">Cytochrome bc1 complex Rieske iron-sulfur subunit</fullName>
    </recommendedName>
    <alternativeName>
        <fullName evidence="8">Cytochrome bc1 reductase complex subunit QcrA</fullName>
    </alternativeName>
</protein>
<dbReference type="EMBL" id="FOKC01000006">
    <property type="protein sequence ID" value="SFB27782.1"/>
    <property type="molecule type" value="Genomic_DNA"/>
</dbReference>
<feature type="region of interest" description="Disordered" evidence="10">
    <location>
        <begin position="44"/>
        <end position="77"/>
    </location>
</feature>
<evidence type="ECO:0000256" key="3">
    <source>
        <dbReference type="ARBA" id="ARBA00022714"/>
    </source>
</evidence>
<evidence type="ECO:0000256" key="10">
    <source>
        <dbReference type="SAM" id="MobiDB-lite"/>
    </source>
</evidence>
<dbReference type="Proteomes" id="UP000199113">
    <property type="component" value="Unassembled WGS sequence"/>
</dbReference>
<evidence type="ECO:0000313" key="12">
    <source>
        <dbReference type="EMBL" id="SFB27782.1"/>
    </source>
</evidence>
<dbReference type="STRING" id="748909.SAMN05192575_106146"/>
<reference evidence="12" key="1">
    <citation type="submission" date="2016-10" db="EMBL/GenBank/DDBJ databases">
        <authorList>
            <person name="de Groot N.N."/>
        </authorList>
    </citation>
    <scope>NUCLEOTIDE SEQUENCE [LARGE SCALE GENOMIC DNA]</scope>
    <source>
        <strain evidence="12">CGMCC 1.10697</strain>
    </source>
</reference>
<evidence type="ECO:0000256" key="1">
    <source>
        <dbReference type="ARBA" id="ARBA00002494"/>
    </source>
</evidence>
<evidence type="ECO:0000256" key="2">
    <source>
        <dbReference type="ARBA" id="ARBA00015816"/>
    </source>
</evidence>
<evidence type="ECO:0000256" key="8">
    <source>
        <dbReference type="ARBA" id="ARBA00029586"/>
    </source>
</evidence>
<evidence type="ECO:0000256" key="6">
    <source>
        <dbReference type="ARBA" id="ARBA00023014"/>
    </source>
</evidence>
<organism evidence="12 13">
    <name type="scientific">Nocardioides alpinus</name>
    <dbReference type="NCBI Taxonomy" id="748909"/>
    <lineage>
        <taxon>Bacteria</taxon>
        <taxon>Bacillati</taxon>
        <taxon>Actinomycetota</taxon>
        <taxon>Actinomycetes</taxon>
        <taxon>Propionibacteriales</taxon>
        <taxon>Nocardioidaceae</taxon>
        <taxon>Nocardioides</taxon>
    </lineage>
</organism>
<dbReference type="GO" id="GO:0051537">
    <property type="term" value="F:2 iron, 2 sulfur cluster binding"/>
    <property type="evidence" value="ECO:0007669"/>
    <property type="project" value="UniProtKB-KW"/>
</dbReference>
<keyword evidence="12" id="KW-0560">Oxidoreductase</keyword>
<evidence type="ECO:0000259" key="11">
    <source>
        <dbReference type="PROSITE" id="PS51296"/>
    </source>
</evidence>
<dbReference type="GO" id="GO:0016020">
    <property type="term" value="C:membrane"/>
    <property type="evidence" value="ECO:0007669"/>
    <property type="project" value="InterPro"/>
</dbReference>
<dbReference type="GO" id="GO:0004497">
    <property type="term" value="F:monooxygenase activity"/>
    <property type="evidence" value="ECO:0007669"/>
    <property type="project" value="UniProtKB-ARBA"/>
</dbReference>
<evidence type="ECO:0000256" key="7">
    <source>
        <dbReference type="ARBA" id="ARBA00023157"/>
    </source>
</evidence>
<dbReference type="InterPro" id="IPR014349">
    <property type="entry name" value="Rieske_Fe-S_prot"/>
</dbReference>
<evidence type="ECO:0000256" key="5">
    <source>
        <dbReference type="ARBA" id="ARBA00023004"/>
    </source>
</evidence>
<keyword evidence="5" id="KW-0408">Iron</keyword>
<dbReference type="InterPro" id="IPR017941">
    <property type="entry name" value="Rieske_2Fe-2S"/>
</dbReference>
<keyword evidence="6" id="KW-0411">Iron-sulfur</keyword>
<dbReference type="InterPro" id="IPR036922">
    <property type="entry name" value="Rieske_2Fe-2S_sf"/>
</dbReference>
<dbReference type="FunFam" id="2.102.10.10:FF:000016">
    <property type="entry name" value="Nitrite reductase/ring-hydroxylating ferredoxin subunit"/>
    <property type="match status" value="1"/>
</dbReference>
<evidence type="ECO:0000256" key="4">
    <source>
        <dbReference type="ARBA" id="ARBA00022723"/>
    </source>
</evidence>
<keyword evidence="7" id="KW-1015">Disulfide bond</keyword>